<dbReference type="EMBL" id="CP116942">
    <property type="protein sequence ID" value="WCO69001.1"/>
    <property type="molecule type" value="Genomic_DNA"/>
</dbReference>
<dbReference type="RefSeq" id="WP_272738515.1">
    <property type="nucleotide sequence ID" value="NZ_CP116942.1"/>
</dbReference>
<keyword evidence="6 7" id="KW-0961">Cell wall biogenesis/degradation</keyword>
<dbReference type="HAMAP" id="MF_02065">
    <property type="entry name" value="MltG"/>
    <property type="match status" value="1"/>
</dbReference>
<sequence>MPRAPEPIDEIVDMPRERHGLPKVAVVLALVFVLFGGLVVGGRSWYQRQLDPPGPQGEPVDVVVPNGARLTDLGSILGDADVVANATIFRFWIRDKDIDLQAGTYRFRRNSSFEEVEEVLRGDPRVVATTDVTIPEGLTIDQIAAKIPEDVPRFTQEDVLNALADPANRSRFQPGDQPSLEGMLFPSTYEVGPQDTASTMIRRMVDEMDSQAVEAGIDVGLTGDRLPQLDPYQIITVASLIERESGNTDESPRIARVIYNRLLEGIPLGIDATSAYEAEQAGTELDFESDSPYNTRINTGLPPTPIAAPSRASLDAALNPATGPELYYVLEAEGQHFFTADYDEFLAKKDECEAKGLGCG</sequence>
<dbReference type="AlphaFoldDB" id="A0AAE9YAS2"/>
<dbReference type="GO" id="GO:0009252">
    <property type="term" value="P:peptidoglycan biosynthetic process"/>
    <property type="evidence" value="ECO:0007669"/>
    <property type="project" value="UniProtKB-UniRule"/>
</dbReference>
<dbReference type="EC" id="4.2.2.29" evidence="7"/>
<feature type="transmembrane region" description="Helical" evidence="7">
    <location>
        <begin position="24"/>
        <end position="46"/>
    </location>
</feature>
<dbReference type="PANTHER" id="PTHR30518:SF2">
    <property type="entry name" value="ENDOLYTIC MUREIN TRANSGLYCOSYLASE"/>
    <property type="match status" value="1"/>
</dbReference>
<proteinExistence type="inferred from homology"/>
<dbReference type="CDD" id="cd08010">
    <property type="entry name" value="MltG_like"/>
    <property type="match status" value="1"/>
</dbReference>
<dbReference type="PANTHER" id="PTHR30518">
    <property type="entry name" value="ENDOLYTIC MUREIN TRANSGLYCOSYLASE"/>
    <property type="match status" value="1"/>
</dbReference>
<feature type="site" description="Important for catalytic activity" evidence="7">
    <location>
        <position position="244"/>
    </location>
</feature>
<dbReference type="Gene3D" id="3.30.1490.480">
    <property type="entry name" value="Endolytic murein transglycosylase"/>
    <property type="match status" value="1"/>
</dbReference>
<keyword evidence="5 7" id="KW-0456">Lyase</keyword>
<comment type="subcellular location">
    <subcellularLocation>
        <location evidence="7">Cell membrane</location>
        <topology evidence="7">Single-pass membrane protein</topology>
    </subcellularLocation>
</comment>
<keyword evidence="9" id="KW-1185">Reference proteome</keyword>
<dbReference type="InterPro" id="IPR003770">
    <property type="entry name" value="MLTG-like"/>
</dbReference>
<evidence type="ECO:0000256" key="4">
    <source>
        <dbReference type="ARBA" id="ARBA00023136"/>
    </source>
</evidence>
<keyword evidence="2 7" id="KW-0812">Transmembrane</keyword>
<dbReference type="NCBIfam" id="TIGR00247">
    <property type="entry name" value="endolytic transglycosylase MltG"/>
    <property type="match status" value="1"/>
</dbReference>
<keyword evidence="3 7" id="KW-1133">Transmembrane helix</keyword>
<dbReference type="GO" id="GO:0005886">
    <property type="term" value="C:plasma membrane"/>
    <property type="evidence" value="ECO:0007669"/>
    <property type="project" value="UniProtKB-SubCell"/>
</dbReference>
<evidence type="ECO:0000256" key="7">
    <source>
        <dbReference type="HAMAP-Rule" id="MF_02065"/>
    </source>
</evidence>
<evidence type="ECO:0000256" key="3">
    <source>
        <dbReference type="ARBA" id="ARBA00022989"/>
    </source>
</evidence>
<comment type="similarity">
    <text evidence="7">Belongs to the transglycosylase MltG family.</text>
</comment>
<comment type="function">
    <text evidence="7">Functions as a peptidoglycan terminase that cleaves nascent peptidoglycan strands endolytically to terminate their elongation.</text>
</comment>
<comment type="catalytic activity">
    <reaction evidence="7">
        <text>a peptidoglycan chain = a peptidoglycan chain with N-acetyl-1,6-anhydromuramyl-[peptide] at the reducing end + a peptidoglycan chain with N-acetylglucosamine at the non-reducing end.</text>
        <dbReference type="EC" id="4.2.2.29"/>
    </reaction>
</comment>
<dbReference type="Proteomes" id="UP001216390">
    <property type="component" value="Chromosome"/>
</dbReference>
<name>A0AAE9YAS2_9ACTN</name>
<evidence type="ECO:0000313" key="9">
    <source>
        <dbReference type="Proteomes" id="UP001216390"/>
    </source>
</evidence>
<protein>
    <recommendedName>
        <fullName evidence="7">Endolytic murein transglycosylase</fullName>
        <ecNumber evidence="7">4.2.2.29</ecNumber>
    </recommendedName>
    <alternativeName>
        <fullName evidence="7">Peptidoglycan lytic transglycosylase</fullName>
    </alternativeName>
    <alternativeName>
        <fullName evidence="7">Peptidoglycan polymerization terminase</fullName>
    </alternativeName>
</protein>
<keyword evidence="1 7" id="KW-1003">Cell membrane</keyword>
<keyword evidence="4 7" id="KW-0472">Membrane</keyword>
<evidence type="ECO:0000256" key="6">
    <source>
        <dbReference type="ARBA" id="ARBA00023316"/>
    </source>
</evidence>
<dbReference type="Pfam" id="PF02618">
    <property type="entry name" value="YceG"/>
    <property type="match status" value="1"/>
</dbReference>
<evidence type="ECO:0000256" key="2">
    <source>
        <dbReference type="ARBA" id="ARBA00022692"/>
    </source>
</evidence>
<organism evidence="8 9">
    <name type="scientific">Iamia majanohamensis</name>
    <dbReference type="NCBI Taxonomy" id="467976"/>
    <lineage>
        <taxon>Bacteria</taxon>
        <taxon>Bacillati</taxon>
        <taxon>Actinomycetota</taxon>
        <taxon>Acidimicrobiia</taxon>
        <taxon>Acidimicrobiales</taxon>
        <taxon>Iamiaceae</taxon>
        <taxon>Iamia</taxon>
    </lineage>
</organism>
<dbReference type="GO" id="GO:0071555">
    <property type="term" value="P:cell wall organization"/>
    <property type="evidence" value="ECO:0007669"/>
    <property type="project" value="UniProtKB-KW"/>
</dbReference>
<dbReference type="KEGG" id="ima:PO878_09715"/>
<evidence type="ECO:0000256" key="1">
    <source>
        <dbReference type="ARBA" id="ARBA00022475"/>
    </source>
</evidence>
<evidence type="ECO:0000256" key="5">
    <source>
        <dbReference type="ARBA" id="ARBA00023239"/>
    </source>
</evidence>
<reference evidence="8" key="1">
    <citation type="submission" date="2023-01" db="EMBL/GenBank/DDBJ databases">
        <title>The diversity of Class Acidimicrobiia in South China Sea sediment environments and the proposal of Iamia marina sp. nov., a novel species of the genus Iamia.</title>
        <authorList>
            <person name="He Y."/>
            <person name="Tian X."/>
        </authorList>
    </citation>
    <scope>NUCLEOTIDE SEQUENCE</scope>
    <source>
        <strain evidence="8">DSM 19957</strain>
    </source>
</reference>
<dbReference type="GO" id="GO:0008932">
    <property type="term" value="F:lytic endotransglycosylase activity"/>
    <property type="evidence" value="ECO:0007669"/>
    <property type="project" value="UniProtKB-UniRule"/>
</dbReference>
<gene>
    <name evidence="7 8" type="primary">mltG</name>
    <name evidence="8" type="ORF">PO878_09715</name>
</gene>
<evidence type="ECO:0000313" key="8">
    <source>
        <dbReference type="EMBL" id="WCO69001.1"/>
    </source>
</evidence>
<accession>A0AAE9YAS2</accession>